<protein>
    <recommendedName>
        <fullName evidence="4">DUF805 domain-containing protein</fullName>
    </recommendedName>
</protein>
<name>A0ABT4R290_9HYPH</name>
<dbReference type="EMBL" id="JAPFQA010000019">
    <property type="protein sequence ID" value="MCZ8547957.1"/>
    <property type="molecule type" value="Genomic_DNA"/>
</dbReference>
<keyword evidence="1" id="KW-1133">Transmembrane helix</keyword>
<evidence type="ECO:0000313" key="3">
    <source>
        <dbReference type="Proteomes" id="UP001152178"/>
    </source>
</evidence>
<proteinExistence type="predicted"/>
<keyword evidence="3" id="KW-1185">Reference proteome</keyword>
<accession>A0ABT4R290</accession>
<dbReference type="Proteomes" id="UP001152178">
    <property type="component" value="Unassembled WGS sequence"/>
</dbReference>
<sequence>MTGYDLGHWVVFAVMITVLLYPIGRILRRIGLSPLWSVLAVIPLVNLIGLWVLAFADWPGRRGGAGRQ</sequence>
<feature type="transmembrane region" description="Helical" evidence="1">
    <location>
        <begin position="6"/>
        <end position="23"/>
    </location>
</feature>
<keyword evidence="1" id="KW-0472">Membrane</keyword>
<gene>
    <name evidence="2" type="ORF">OOJ09_27585</name>
</gene>
<dbReference type="RefSeq" id="WP_269908218.1">
    <property type="nucleotide sequence ID" value="NZ_JAPFQA010000019.1"/>
</dbReference>
<comment type="caution">
    <text evidence="2">The sequence shown here is derived from an EMBL/GenBank/DDBJ whole genome shotgun (WGS) entry which is preliminary data.</text>
</comment>
<reference evidence="2" key="1">
    <citation type="submission" date="2022-11" db="EMBL/GenBank/DDBJ databases">
        <authorList>
            <person name="Coimbra C."/>
        </authorList>
    </citation>
    <scope>NUCLEOTIDE SEQUENCE</scope>
    <source>
        <strain evidence="2">Jales19</strain>
    </source>
</reference>
<feature type="transmembrane region" description="Helical" evidence="1">
    <location>
        <begin position="35"/>
        <end position="56"/>
    </location>
</feature>
<evidence type="ECO:0008006" key="4">
    <source>
        <dbReference type="Google" id="ProtNLM"/>
    </source>
</evidence>
<keyword evidence="1" id="KW-0812">Transmembrane</keyword>
<evidence type="ECO:0000313" key="2">
    <source>
        <dbReference type="EMBL" id="MCZ8547957.1"/>
    </source>
</evidence>
<evidence type="ECO:0000256" key="1">
    <source>
        <dbReference type="SAM" id="Phobius"/>
    </source>
</evidence>
<organism evidence="2 3">
    <name type="scientific">Mesorhizobium qingshengii</name>
    <dbReference type="NCBI Taxonomy" id="1165689"/>
    <lineage>
        <taxon>Bacteria</taxon>
        <taxon>Pseudomonadati</taxon>
        <taxon>Pseudomonadota</taxon>
        <taxon>Alphaproteobacteria</taxon>
        <taxon>Hyphomicrobiales</taxon>
        <taxon>Phyllobacteriaceae</taxon>
        <taxon>Mesorhizobium</taxon>
    </lineage>
</organism>